<evidence type="ECO:0000313" key="2">
    <source>
        <dbReference type="EMBL" id="KAF5459523.1"/>
    </source>
</evidence>
<protein>
    <recommendedName>
        <fullName evidence="1">Retrotransposon Copia-like N-terminal domain-containing protein</fullName>
    </recommendedName>
</protein>
<feature type="domain" description="Retrotransposon Copia-like N-terminal" evidence="1">
    <location>
        <begin position="33"/>
        <end position="69"/>
    </location>
</feature>
<dbReference type="Proteomes" id="UP000619265">
    <property type="component" value="Unassembled WGS sequence"/>
</dbReference>
<reference evidence="2" key="1">
    <citation type="submission" date="2015-10" db="EMBL/GenBank/DDBJ databases">
        <authorList>
            <person name="Martinez-Garcia P.J."/>
            <person name="Crepeau M.W."/>
            <person name="Puiu D."/>
            <person name="Gonzalez-Ibeas D."/>
            <person name="Whalen J."/>
            <person name="Stevens K."/>
            <person name="Paul R."/>
            <person name="Butterfield T."/>
            <person name="Britton M."/>
            <person name="Reagan R."/>
            <person name="Chakraborty S."/>
            <person name="Walawage S.L."/>
            <person name="Vasquez-Gross H.A."/>
            <person name="Cardeno C."/>
            <person name="Famula R."/>
            <person name="Pratt K."/>
            <person name="Kuruganti S."/>
            <person name="Aradhya M.K."/>
            <person name="Leslie C.A."/>
            <person name="Dandekar A.M."/>
            <person name="Salzberg S.L."/>
            <person name="Wegrzyn J.L."/>
            <person name="Langley C.H."/>
            <person name="Neale D.B."/>
        </authorList>
    </citation>
    <scope>NUCLEOTIDE SEQUENCE</scope>
    <source>
        <tissue evidence="2">Leaves</tissue>
    </source>
</reference>
<dbReference type="AlphaFoldDB" id="A0A833USE1"/>
<proteinExistence type="predicted"/>
<dbReference type="Gramene" id="Jr10_25710_p1">
    <property type="protein sequence ID" value="cds.Jr10_25710_p1"/>
    <property type="gene ID" value="Jr10_25710"/>
</dbReference>
<sequence>MTSSMSNSGPPPIFNPKNTNPLSLIAINTTSQLPIKLTATNFPSWRAHFTSLLIGHDLRGFVDGSLPCPPRATDSSSSTNTPSMSPAYLHWYHQDKLLLSAIFSSVSENVMPLIAIADTSREARDTLARLFTNRSRTRVMQLKETLTLLHGGSRSVSEFLQSIKATADELALINTPLTNDDFTLLCP</sequence>
<dbReference type="PANTHER" id="PTHR47481">
    <property type="match status" value="1"/>
</dbReference>
<evidence type="ECO:0000313" key="3">
    <source>
        <dbReference type="Proteomes" id="UP000619265"/>
    </source>
</evidence>
<dbReference type="Pfam" id="PF14223">
    <property type="entry name" value="Retrotran_gag_2"/>
    <property type="match status" value="1"/>
</dbReference>
<gene>
    <name evidence="2" type="ORF">F2P56_023464</name>
</gene>
<accession>A0A833USE1</accession>
<reference evidence="2" key="2">
    <citation type="submission" date="2020-03" db="EMBL/GenBank/DDBJ databases">
        <title>Walnut 2.0.</title>
        <authorList>
            <person name="Marrano A."/>
            <person name="Britton M."/>
            <person name="Zimin A.V."/>
            <person name="Zaini P.A."/>
            <person name="Workman R."/>
            <person name="Puiu D."/>
            <person name="Bianco L."/>
            <person name="Allen B.J."/>
            <person name="Troggio M."/>
            <person name="Leslie C.A."/>
            <person name="Timp W."/>
            <person name="Dendekar A."/>
            <person name="Salzberg S.L."/>
            <person name="Neale D.B."/>
        </authorList>
    </citation>
    <scope>NUCLEOTIDE SEQUENCE</scope>
    <source>
        <tissue evidence="2">Leaves</tissue>
    </source>
</reference>
<dbReference type="Pfam" id="PF14244">
    <property type="entry name" value="Retrotran_gag_3"/>
    <property type="match status" value="1"/>
</dbReference>
<organism evidence="2 3">
    <name type="scientific">Juglans regia</name>
    <name type="common">English walnut</name>
    <dbReference type="NCBI Taxonomy" id="51240"/>
    <lineage>
        <taxon>Eukaryota</taxon>
        <taxon>Viridiplantae</taxon>
        <taxon>Streptophyta</taxon>
        <taxon>Embryophyta</taxon>
        <taxon>Tracheophyta</taxon>
        <taxon>Spermatophyta</taxon>
        <taxon>Magnoliopsida</taxon>
        <taxon>eudicotyledons</taxon>
        <taxon>Gunneridae</taxon>
        <taxon>Pentapetalae</taxon>
        <taxon>rosids</taxon>
        <taxon>fabids</taxon>
        <taxon>Fagales</taxon>
        <taxon>Juglandaceae</taxon>
        <taxon>Juglans</taxon>
    </lineage>
</organism>
<evidence type="ECO:0000259" key="1">
    <source>
        <dbReference type="Pfam" id="PF14244"/>
    </source>
</evidence>
<dbReference type="EMBL" id="LIHL02000010">
    <property type="protein sequence ID" value="KAF5459523.1"/>
    <property type="molecule type" value="Genomic_DNA"/>
</dbReference>
<name>A0A833USE1_JUGRE</name>
<dbReference type="PANTHER" id="PTHR47481:SF9">
    <property type="entry name" value="RETROTRANSPOSON GAG DOMAIN-CONTAINING PROTEIN"/>
    <property type="match status" value="1"/>
</dbReference>
<comment type="caution">
    <text evidence="2">The sequence shown here is derived from an EMBL/GenBank/DDBJ whole genome shotgun (WGS) entry which is preliminary data.</text>
</comment>
<dbReference type="InterPro" id="IPR029472">
    <property type="entry name" value="Copia-like_N"/>
</dbReference>